<keyword evidence="4 10" id="KW-1003">Cell membrane</keyword>
<keyword evidence="5 10" id="KW-0812">Transmembrane</keyword>
<dbReference type="PRINTS" id="PR00953">
    <property type="entry name" value="TYPE3IMRPROT"/>
</dbReference>
<reference evidence="11" key="2">
    <citation type="journal article" date="2018" name="ISME J.">
        <title>A dynamic microbial community with high functional redundancy inhabits the cold, oxic subseafloor aquifer.</title>
        <authorList>
            <person name="Tully B.J."/>
            <person name="Wheat C.G."/>
            <person name="Glazer B.T."/>
            <person name="Huber J.A."/>
        </authorList>
    </citation>
    <scope>NUCLEOTIDE SEQUENCE</scope>
    <source>
        <strain evidence="11">NORP83</strain>
    </source>
</reference>
<evidence type="ECO:0000256" key="5">
    <source>
        <dbReference type="ARBA" id="ARBA00022692"/>
    </source>
</evidence>
<dbReference type="PANTHER" id="PTHR30065">
    <property type="entry name" value="FLAGELLAR BIOSYNTHETIC PROTEIN FLIR"/>
    <property type="match status" value="1"/>
</dbReference>
<evidence type="ECO:0000256" key="4">
    <source>
        <dbReference type="ARBA" id="ARBA00022475"/>
    </source>
</evidence>
<dbReference type="PANTHER" id="PTHR30065:SF8">
    <property type="entry name" value="FLAGELLAR BIOSYNTHETIC PROTEIN FLIR"/>
    <property type="match status" value="1"/>
</dbReference>
<dbReference type="GO" id="GO:0044780">
    <property type="term" value="P:bacterial-type flagellum assembly"/>
    <property type="evidence" value="ECO:0007669"/>
    <property type="project" value="UniProtKB-UniRule"/>
</dbReference>
<dbReference type="GO" id="GO:0009425">
    <property type="term" value="C:bacterial-type flagellum basal body"/>
    <property type="evidence" value="ECO:0007669"/>
    <property type="project" value="UniProtKB-SubCell"/>
</dbReference>
<evidence type="ECO:0000256" key="6">
    <source>
        <dbReference type="ARBA" id="ARBA00022989"/>
    </source>
</evidence>
<dbReference type="InterPro" id="IPR002010">
    <property type="entry name" value="T3SS_IM_R"/>
</dbReference>
<feature type="transmembrane region" description="Helical" evidence="10">
    <location>
        <begin position="181"/>
        <end position="206"/>
    </location>
</feature>
<evidence type="ECO:0000256" key="8">
    <source>
        <dbReference type="ARBA" id="ARBA00023143"/>
    </source>
</evidence>
<evidence type="ECO:0000256" key="2">
    <source>
        <dbReference type="ARBA" id="ARBA00009772"/>
    </source>
</evidence>
<evidence type="ECO:0000256" key="1">
    <source>
        <dbReference type="ARBA" id="ARBA00002578"/>
    </source>
</evidence>
<evidence type="ECO:0000256" key="7">
    <source>
        <dbReference type="ARBA" id="ARBA00023136"/>
    </source>
</evidence>
<keyword evidence="11" id="KW-0966">Cell projection</keyword>
<evidence type="ECO:0000313" key="11">
    <source>
        <dbReference type="EMBL" id="PCJ00751.1"/>
    </source>
</evidence>
<reference key="1">
    <citation type="submission" date="2017-08" db="EMBL/GenBank/DDBJ databases">
        <title>A dynamic microbial community with high functional redundancy inhabits the cold, oxic subseafloor aquifer.</title>
        <authorList>
            <person name="Tully B.J."/>
            <person name="Wheat C.G."/>
            <person name="Glazer B.T."/>
            <person name="Huber J.A."/>
        </authorList>
    </citation>
    <scope>NUCLEOTIDE SEQUENCE [LARGE SCALE GENOMIC DNA]</scope>
</reference>
<sequence>MTLDFLPQLAFVYLLLFGRIGAIIMLLPGFGEAYVSTRIRLIFALLLTLVFYPMLNVSFALIPESLSGVFMLMMQEILIGLFIGASIKLFMSALGMAGMVVAMQTGLGSAMSFDPNQGSQAPFFATILNLMAVTLIFVTDLHHLFFRAMIDSYALFPTNSSEFIPIGDFAAMAMESISRSFYLAMQMSAPFILYGVVFNVGLGILAKLMPQIQIYFVAMPANIGIGFILMMLLVGSMVTWFLDRFGSMMLEFVI</sequence>
<keyword evidence="11" id="KW-0969">Cilium</keyword>
<name>A0A2A4Z1I3_9PROT</name>
<protein>
    <recommendedName>
        <fullName evidence="3 9">Flagellar biosynthetic protein FliR</fullName>
    </recommendedName>
</protein>
<evidence type="ECO:0000256" key="3">
    <source>
        <dbReference type="ARBA" id="ARBA00021717"/>
    </source>
</evidence>
<accession>A0A2A4Z1I3</accession>
<dbReference type="GO" id="GO:0006605">
    <property type="term" value="P:protein targeting"/>
    <property type="evidence" value="ECO:0007669"/>
    <property type="project" value="UniProtKB-UniRule"/>
</dbReference>
<comment type="caution">
    <text evidence="11">The sequence shown here is derived from an EMBL/GenBank/DDBJ whole genome shotgun (WGS) entry which is preliminary data.</text>
</comment>
<keyword evidence="6 10" id="KW-1133">Transmembrane helix</keyword>
<dbReference type="Pfam" id="PF01311">
    <property type="entry name" value="Bac_export_1"/>
    <property type="match status" value="1"/>
</dbReference>
<feature type="transmembrane region" description="Helical" evidence="10">
    <location>
        <begin position="6"/>
        <end position="27"/>
    </location>
</feature>
<evidence type="ECO:0000256" key="10">
    <source>
        <dbReference type="RuleBase" id="RU362071"/>
    </source>
</evidence>
<feature type="transmembrane region" description="Helical" evidence="10">
    <location>
        <begin position="212"/>
        <end position="242"/>
    </location>
</feature>
<dbReference type="EMBL" id="NVUS01000010">
    <property type="protein sequence ID" value="PCJ00751.1"/>
    <property type="molecule type" value="Genomic_DNA"/>
</dbReference>
<organism evidence="11">
    <name type="scientific">OCS116 cluster bacterium</name>
    <dbReference type="NCBI Taxonomy" id="2030921"/>
    <lineage>
        <taxon>Bacteria</taxon>
        <taxon>Pseudomonadati</taxon>
        <taxon>Pseudomonadota</taxon>
        <taxon>Alphaproteobacteria</taxon>
        <taxon>OCS116 cluster</taxon>
    </lineage>
</organism>
<gene>
    <name evidence="11" type="ORF">COB13_09075</name>
</gene>
<proteinExistence type="inferred from homology"/>
<comment type="similarity">
    <text evidence="2 10">Belongs to the FliR/MopE/SpaR family.</text>
</comment>
<feature type="transmembrane region" description="Helical" evidence="10">
    <location>
        <begin position="39"/>
        <end position="62"/>
    </location>
</feature>
<dbReference type="AlphaFoldDB" id="A0A2A4Z1I3"/>
<evidence type="ECO:0000256" key="9">
    <source>
        <dbReference type="NCBIfam" id="TIGR01400"/>
    </source>
</evidence>
<comment type="subcellular location">
    <subcellularLocation>
        <location evidence="10">Cell membrane</location>
        <topology evidence="10">Multi-pass membrane protein</topology>
    </subcellularLocation>
    <subcellularLocation>
        <location evidence="10">Bacterial flagellum basal body</location>
    </subcellularLocation>
</comment>
<dbReference type="GO" id="GO:0005886">
    <property type="term" value="C:plasma membrane"/>
    <property type="evidence" value="ECO:0007669"/>
    <property type="project" value="UniProtKB-SubCell"/>
</dbReference>
<feature type="transmembrane region" description="Helical" evidence="10">
    <location>
        <begin position="119"/>
        <end position="139"/>
    </location>
</feature>
<keyword evidence="8 10" id="KW-0975">Bacterial flagellum</keyword>
<comment type="function">
    <text evidence="1 10">Role in flagellar biosynthesis.</text>
</comment>
<dbReference type="InterPro" id="IPR006303">
    <property type="entry name" value="FliR"/>
</dbReference>
<keyword evidence="7 10" id="KW-0472">Membrane</keyword>
<dbReference type="NCBIfam" id="TIGR01400">
    <property type="entry name" value="fliR"/>
    <property type="match status" value="1"/>
</dbReference>
<keyword evidence="11" id="KW-0282">Flagellum</keyword>